<dbReference type="EMBL" id="CAJVPV010000015">
    <property type="protein sequence ID" value="CAG8438329.1"/>
    <property type="molecule type" value="Genomic_DNA"/>
</dbReference>
<accession>A0A9N8V1L1</accession>
<dbReference type="Pfam" id="PF07992">
    <property type="entry name" value="Pyr_redox_2"/>
    <property type="match status" value="1"/>
</dbReference>
<evidence type="ECO:0000259" key="6">
    <source>
        <dbReference type="Pfam" id="PF07992"/>
    </source>
</evidence>
<dbReference type="SUPFAM" id="SSF51905">
    <property type="entry name" value="FAD/NAD(P)-binding domain"/>
    <property type="match status" value="2"/>
</dbReference>
<evidence type="ECO:0000256" key="3">
    <source>
        <dbReference type="ARBA" id="ARBA00022827"/>
    </source>
</evidence>
<gene>
    <name evidence="8" type="ORF">AMORRO_LOCUS81</name>
</gene>
<dbReference type="GO" id="GO:0003954">
    <property type="term" value="F:NADH dehydrogenase activity"/>
    <property type="evidence" value="ECO:0007669"/>
    <property type="project" value="InterPro"/>
</dbReference>
<evidence type="ECO:0000256" key="4">
    <source>
        <dbReference type="ARBA" id="ARBA00023002"/>
    </source>
</evidence>
<comment type="similarity">
    <text evidence="1">Belongs to the NADH dehydrogenase family.</text>
</comment>
<dbReference type="InterPro" id="IPR036188">
    <property type="entry name" value="FAD/NAD-bd_sf"/>
</dbReference>
<sequence>MKEKSIELTIPSQPKISVNSSRLFRREIFSVIRNYHQETLSQPTNLLTIPTKSRAEDQHDVVFKQQLSFNGIAKRDIASLGKTQGQLIILGSGWAGFKLLKDLSTKHYEVTVISPRNYFVFTPLLASSSVGTLEFRCITEPIRRYSPKIKYYQAYADTIDLKKQVIHCTSNIEHKKHEFSIDYDKLIIAVGAKSNTFGIKGVDEHAFFLKDISDARKIRSRVIECFEHASQPDVTKKEATDLLHFVVVGGGPTGIEFSGELYDFITEDMARLYPGLINLVTMTVYDVAPQILGSFDASLRDFATKKFKRKGINICTNRHVMEVKEREIIIEEEGSIPYGMLVWSTGLTENPLIHSMSDQLIKDKSAKRLLTDEYLRVLSKETGQALDNVYALGDCASIENYDLPATAQVANQKAKYLSKALSKIAPEKESITGTEPFKFRNFGSMAYIGKYTAVVDMTPVSEKAKEGGILAWLFWRSSYFTMTVSLRNKMLIPMYW</sequence>
<evidence type="ECO:0000259" key="7">
    <source>
        <dbReference type="Pfam" id="PF22366"/>
    </source>
</evidence>
<dbReference type="InterPro" id="IPR023753">
    <property type="entry name" value="FAD/NAD-binding_dom"/>
</dbReference>
<organism evidence="8 9">
    <name type="scientific">Acaulospora morrowiae</name>
    <dbReference type="NCBI Taxonomy" id="94023"/>
    <lineage>
        <taxon>Eukaryota</taxon>
        <taxon>Fungi</taxon>
        <taxon>Fungi incertae sedis</taxon>
        <taxon>Mucoromycota</taxon>
        <taxon>Glomeromycotina</taxon>
        <taxon>Glomeromycetes</taxon>
        <taxon>Diversisporales</taxon>
        <taxon>Acaulosporaceae</taxon>
        <taxon>Acaulospora</taxon>
    </lineage>
</organism>
<evidence type="ECO:0000256" key="1">
    <source>
        <dbReference type="ARBA" id="ARBA00005272"/>
    </source>
</evidence>
<proteinExistence type="inferred from homology"/>
<keyword evidence="5" id="KW-0520">NAD</keyword>
<dbReference type="GO" id="GO:0005739">
    <property type="term" value="C:mitochondrion"/>
    <property type="evidence" value="ECO:0007669"/>
    <property type="project" value="TreeGrafter"/>
</dbReference>
<evidence type="ECO:0000256" key="5">
    <source>
        <dbReference type="ARBA" id="ARBA00023027"/>
    </source>
</evidence>
<feature type="domain" description="External alternative NADH-ubiquinone oxidoreductase-like C-terminal" evidence="7">
    <location>
        <begin position="443"/>
        <end position="495"/>
    </location>
</feature>
<dbReference type="InterPro" id="IPR045024">
    <property type="entry name" value="NDH-2"/>
</dbReference>
<evidence type="ECO:0000256" key="2">
    <source>
        <dbReference type="ARBA" id="ARBA00022630"/>
    </source>
</evidence>
<dbReference type="PRINTS" id="PR00368">
    <property type="entry name" value="FADPNR"/>
</dbReference>
<dbReference type="OrthoDB" id="3244603at2759"/>
<keyword evidence="9" id="KW-1185">Reference proteome</keyword>
<dbReference type="PANTHER" id="PTHR43706:SF13">
    <property type="entry name" value="NADH DEHYDROGENASE-RELATED"/>
    <property type="match status" value="1"/>
</dbReference>
<name>A0A9N8V1L1_9GLOM</name>
<reference evidence="8" key="1">
    <citation type="submission" date="2021-06" db="EMBL/GenBank/DDBJ databases">
        <authorList>
            <person name="Kallberg Y."/>
            <person name="Tangrot J."/>
            <person name="Rosling A."/>
        </authorList>
    </citation>
    <scope>NUCLEOTIDE SEQUENCE</scope>
    <source>
        <strain evidence="8">CL551</strain>
    </source>
</reference>
<keyword evidence="2" id="KW-0285">Flavoprotein</keyword>
<dbReference type="AlphaFoldDB" id="A0A9N8V1L1"/>
<dbReference type="Gene3D" id="3.50.50.100">
    <property type="match status" value="1"/>
</dbReference>
<dbReference type="InterPro" id="IPR054585">
    <property type="entry name" value="NDH2-like_C"/>
</dbReference>
<keyword evidence="4" id="KW-0560">Oxidoreductase</keyword>
<dbReference type="Pfam" id="PF22366">
    <property type="entry name" value="NDH2_C"/>
    <property type="match status" value="1"/>
</dbReference>
<comment type="caution">
    <text evidence="8">The sequence shown here is derived from an EMBL/GenBank/DDBJ whole genome shotgun (WGS) entry which is preliminary data.</text>
</comment>
<dbReference type="Proteomes" id="UP000789342">
    <property type="component" value="Unassembled WGS sequence"/>
</dbReference>
<evidence type="ECO:0000313" key="9">
    <source>
        <dbReference type="Proteomes" id="UP000789342"/>
    </source>
</evidence>
<dbReference type="PANTHER" id="PTHR43706">
    <property type="entry name" value="NADH DEHYDROGENASE"/>
    <property type="match status" value="1"/>
</dbReference>
<feature type="domain" description="FAD/NAD(P)-binding" evidence="6">
    <location>
        <begin position="86"/>
        <end position="414"/>
    </location>
</feature>
<keyword evidence="3" id="KW-0274">FAD</keyword>
<protein>
    <submittedName>
        <fullName evidence="8">9826_t:CDS:1</fullName>
    </submittedName>
</protein>
<evidence type="ECO:0000313" key="8">
    <source>
        <dbReference type="EMBL" id="CAG8438329.1"/>
    </source>
</evidence>